<sequence>MCSSAVSCKINSSRDVRYSMPSGRRFNSGQYGDHSSTRLCSAPSAISTCLSCRASPIVSRLNLGNDCAEKYNFFPS</sequence>
<reference evidence="1" key="2">
    <citation type="journal article" date="2015" name="Data Brief">
        <title>Shoot transcriptome of the giant reed, Arundo donax.</title>
        <authorList>
            <person name="Barrero R.A."/>
            <person name="Guerrero F.D."/>
            <person name="Moolhuijzen P."/>
            <person name="Goolsby J.A."/>
            <person name="Tidwell J."/>
            <person name="Bellgard S.E."/>
            <person name="Bellgard M.I."/>
        </authorList>
    </citation>
    <scope>NUCLEOTIDE SEQUENCE</scope>
    <source>
        <tissue evidence="1">Shoot tissue taken approximately 20 cm above the soil surface</tissue>
    </source>
</reference>
<dbReference type="AlphaFoldDB" id="A0A0A8ZFG6"/>
<reference evidence="1" key="1">
    <citation type="submission" date="2014-09" db="EMBL/GenBank/DDBJ databases">
        <authorList>
            <person name="Magalhaes I.L.F."/>
            <person name="Oliveira U."/>
            <person name="Santos F.R."/>
            <person name="Vidigal T.H.D.A."/>
            <person name="Brescovit A.D."/>
            <person name="Santos A.J."/>
        </authorList>
    </citation>
    <scope>NUCLEOTIDE SEQUENCE</scope>
    <source>
        <tissue evidence="1">Shoot tissue taken approximately 20 cm above the soil surface</tissue>
    </source>
</reference>
<organism evidence="1">
    <name type="scientific">Arundo donax</name>
    <name type="common">Giant reed</name>
    <name type="synonym">Donax arundinaceus</name>
    <dbReference type="NCBI Taxonomy" id="35708"/>
    <lineage>
        <taxon>Eukaryota</taxon>
        <taxon>Viridiplantae</taxon>
        <taxon>Streptophyta</taxon>
        <taxon>Embryophyta</taxon>
        <taxon>Tracheophyta</taxon>
        <taxon>Spermatophyta</taxon>
        <taxon>Magnoliopsida</taxon>
        <taxon>Liliopsida</taxon>
        <taxon>Poales</taxon>
        <taxon>Poaceae</taxon>
        <taxon>PACMAD clade</taxon>
        <taxon>Arundinoideae</taxon>
        <taxon>Arundineae</taxon>
        <taxon>Arundo</taxon>
    </lineage>
</organism>
<dbReference type="EMBL" id="GBRH01259791">
    <property type="protein sequence ID" value="JAD38104.1"/>
    <property type="molecule type" value="Transcribed_RNA"/>
</dbReference>
<accession>A0A0A8ZFG6</accession>
<proteinExistence type="predicted"/>
<name>A0A0A8ZFG6_ARUDO</name>
<evidence type="ECO:0000313" key="1">
    <source>
        <dbReference type="EMBL" id="JAD38104.1"/>
    </source>
</evidence>
<protein>
    <submittedName>
        <fullName evidence="1">Uncharacterized protein</fullName>
    </submittedName>
</protein>